<evidence type="ECO:0000313" key="2">
    <source>
        <dbReference type="Proteomes" id="UP000006002"/>
    </source>
</evidence>
<comment type="caution">
    <text evidence="1">The sequence shown here is derived from an EMBL/GenBank/DDBJ whole genome shotgun (WGS) entry which is preliminary data.</text>
</comment>
<protein>
    <submittedName>
        <fullName evidence="1">Uncharacterized protein</fullName>
    </submittedName>
</protein>
<reference evidence="1 2" key="2">
    <citation type="submission" date="2007-04" db="EMBL/GenBank/DDBJ databases">
        <title>Draft genome sequence of Ruminococcus obeum (ATCC 29174).</title>
        <authorList>
            <person name="Sudarsanam P."/>
            <person name="Ley R."/>
            <person name="Guruge J."/>
            <person name="Turnbaugh P.J."/>
            <person name="Mahowald M."/>
            <person name="Liep D."/>
            <person name="Gordon J."/>
        </authorList>
    </citation>
    <scope>NUCLEOTIDE SEQUENCE [LARGE SCALE GENOMIC DNA]</scope>
    <source>
        <strain evidence="1 2">ATCC 29174</strain>
    </source>
</reference>
<organism evidence="1 2">
    <name type="scientific">Blautia obeum ATCC 29174</name>
    <dbReference type="NCBI Taxonomy" id="411459"/>
    <lineage>
        <taxon>Bacteria</taxon>
        <taxon>Bacillati</taxon>
        <taxon>Bacillota</taxon>
        <taxon>Clostridia</taxon>
        <taxon>Lachnospirales</taxon>
        <taxon>Lachnospiraceae</taxon>
        <taxon>Blautia</taxon>
    </lineage>
</organism>
<sequence length="34" mass="3832">MKYPVAPLSGISLFKYGKSWKFSGCFIKNPGSYE</sequence>
<dbReference type="AlphaFoldDB" id="A5ZVK0"/>
<dbReference type="HOGENOM" id="CLU_3372384_0_0_9"/>
<evidence type="ECO:0000313" key="1">
    <source>
        <dbReference type="EMBL" id="EDM86428.1"/>
    </source>
</evidence>
<dbReference type="EMBL" id="AAVO02000015">
    <property type="protein sequence ID" value="EDM86428.1"/>
    <property type="molecule type" value="Genomic_DNA"/>
</dbReference>
<name>A5ZVK0_9FIRM</name>
<dbReference type="Proteomes" id="UP000006002">
    <property type="component" value="Unassembled WGS sequence"/>
</dbReference>
<accession>A5ZVK0</accession>
<reference evidence="1 2" key="1">
    <citation type="submission" date="2007-03" db="EMBL/GenBank/DDBJ databases">
        <authorList>
            <person name="Fulton L."/>
            <person name="Clifton S."/>
            <person name="Fulton B."/>
            <person name="Xu J."/>
            <person name="Minx P."/>
            <person name="Pepin K.H."/>
            <person name="Johnson M."/>
            <person name="Thiruvilangam P."/>
            <person name="Bhonagiri V."/>
            <person name="Nash W.E."/>
            <person name="Mardis E.R."/>
            <person name="Wilson R.K."/>
        </authorList>
    </citation>
    <scope>NUCLEOTIDE SEQUENCE [LARGE SCALE GENOMIC DNA]</scope>
    <source>
        <strain evidence="1 2">ATCC 29174</strain>
    </source>
</reference>
<gene>
    <name evidence="1" type="ORF">RUMOBE_03036</name>
</gene>
<proteinExistence type="predicted"/>